<dbReference type="InterPro" id="IPR014756">
    <property type="entry name" value="Ig_E-set"/>
</dbReference>
<evidence type="ECO:0000313" key="2">
    <source>
        <dbReference type="EMBL" id="CAD7663073.1"/>
    </source>
</evidence>
<gene>
    <name evidence="2" type="ORF">ONB1V03_LOCUS19633</name>
</gene>
<evidence type="ECO:0000313" key="3">
    <source>
        <dbReference type="Proteomes" id="UP000728032"/>
    </source>
</evidence>
<dbReference type="Pfam" id="PF02752">
    <property type="entry name" value="Arrestin_C"/>
    <property type="match status" value="1"/>
</dbReference>
<dbReference type="EMBL" id="CAJPVJ010030717">
    <property type="protein sequence ID" value="CAG2180210.1"/>
    <property type="molecule type" value="Genomic_DNA"/>
</dbReference>
<dbReference type="SUPFAM" id="SSF81296">
    <property type="entry name" value="E set domains"/>
    <property type="match status" value="1"/>
</dbReference>
<accession>A0A7R9MNC9</accession>
<dbReference type="Proteomes" id="UP000728032">
    <property type="component" value="Unassembled WGS sequence"/>
</dbReference>
<dbReference type="InterPro" id="IPR011022">
    <property type="entry name" value="Arrestin_C-like"/>
</dbReference>
<organism evidence="2">
    <name type="scientific">Oppiella nova</name>
    <dbReference type="NCBI Taxonomy" id="334625"/>
    <lineage>
        <taxon>Eukaryota</taxon>
        <taxon>Metazoa</taxon>
        <taxon>Ecdysozoa</taxon>
        <taxon>Arthropoda</taxon>
        <taxon>Chelicerata</taxon>
        <taxon>Arachnida</taxon>
        <taxon>Acari</taxon>
        <taxon>Acariformes</taxon>
        <taxon>Sarcoptiformes</taxon>
        <taxon>Oribatida</taxon>
        <taxon>Brachypylina</taxon>
        <taxon>Oppioidea</taxon>
        <taxon>Oppiidae</taxon>
        <taxon>Oppiella</taxon>
    </lineage>
</organism>
<sequence length="113" mass="13214">MDRNTYFCGEIININFHMSNRSSKTIRFLPQMVRRTAFRKEYIYLESQELIASNYADPCLENSSQSDIVFIPIPFDCLPTIDCPLIEITYSISLFVDISDSTEHFDEIPIYIK</sequence>
<dbReference type="Gene3D" id="2.60.40.640">
    <property type="match status" value="1"/>
</dbReference>
<name>A0A7R9MNC9_9ACAR</name>
<protein>
    <recommendedName>
        <fullName evidence="1">Arrestin C-terminal-like domain-containing protein</fullName>
    </recommendedName>
</protein>
<reference evidence="2" key="1">
    <citation type="submission" date="2020-11" db="EMBL/GenBank/DDBJ databases">
        <authorList>
            <person name="Tran Van P."/>
        </authorList>
    </citation>
    <scope>NUCLEOTIDE SEQUENCE</scope>
</reference>
<dbReference type="EMBL" id="OC945542">
    <property type="protein sequence ID" value="CAD7663073.1"/>
    <property type="molecule type" value="Genomic_DNA"/>
</dbReference>
<evidence type="ECO:0000259" key="1">
    <source>
        <dbReference type="Pfam" id="PF02752"/>
    </source>
</evidence>
<proteinExistence type="predicted"/>
<feature type="domain" description="Arrestin C-terminal-like" evidence="1">
    <location>
        <begin position="1"/>
        <end position="112"/>
    </location>
</feature>
<dbReference type="AlphaFoldDB" id="A0A7R9MNC9"/>
<dbReference type="InterPro" id="IPR014752">
    <property type="entry name" value="Arrestin-like_C"/>
</dbReference>
<keyword evidence="3" id="KW-1185">Reference proteome</keyword>